<feature type="region of interest" description="Disordered" evidence="6">
    <location>
        <begin position="914"/>
        <end position="965"/>
    </location>
</feature>
<feature type="compositionally biased region" description="Pro residues" evidence="6">
    <location>
        <begin position="111"/>
        <end position="126"/>
    </location>
</feature>
<evidence type="ECO:0000256" key="6">
    <source>
        <dbReference type="SAM" id="MobiDB-lite"/>
    </source>
</evidence>
<dbReference type="PROSITE" id="PS50048">
    <property type="entry name" value="ZN2_CY6_FUNGAL_2"/>
    <property type="match status" value="1"/>
</dbReference>
<dbReference type="PROSITE" id="PS00463">
    <property type="entry name" value="ZN2_CY6_FUNGAL_1"/>
    <property type="match status" value="1"/>
</dbReference>
<dbReference type="Proteomes" id="UP000223968">
    <property type="component" value="Unassembled WGS sequence"/>
</dbReference>
<reference evidence="8 9" key="1">
    <citation type="submission" date="2017-10" db="EMBL/GenBank/DDBJ databases">
        <title>Comparative genomics in systemic dimorphic fungi from Ajellomycetaceae.</title>
        <authorList>
            <person name="Munoz J.F."/>
            <person name="Mcewen J.G."/>
            <person name="Clay O.K."/>
            <person name="Cuomo C.A."/>
        </authorList>
    </citation>
    <scope>NUCLEOTIDE SEQUENCE [LARGE SCALE GENOMIC DNA]</scope>
    <source>
        <strain evidence="8 9">UAMH5409</strain>
    </source>
</reference>
<feature type="compositionally biased region" description="Pro residues" evidence="6">
    <location>
        <begin position="52"/>
        <end position="72"/>
    </location>
</feature>
<dbReference type="CDD" id="cd00067">
    <property type="entry name" value="GAL4"/>
    <property type="match status" value="1"/>
</dbReference>
<evidence type="ECO:0000256" key="5">
    <source>
        <dbReference type="SAM" id="Coils"/>
    </source>
</evidence>
<keyword evidence="2" id="KW-0238">DNA-binding</keyword>
<evidence type="ECO:0000259" key="7">
    <source>
        <dbReference type="PROSITE" id="PS50048"/>
    </source>
</evidence>
<gene>
    <name evidence="8" type="ORF">AJ79_06457</name>
</gene>
<feature type="domain" description="Zn(2)-C6 fungal-type" evidence="7">
    <location>
        <begin position="204"/>
        <end position="234"/>
    </location>
</feature>
<dbReference type="CDD" id="cd12148">
    <property type="entry name" value="fungal_TF_MHR"/>
    <property type="match status" value="1"/>
</dbReference>
<feature type="compositionally biased region" description="Polar residues" evidence="6">
    <location>
        <begin position="345"/>
        <end position="355"/>
    </location>
</feature>
<dbReference type="SMART" id="SM00066">
    <property type="entry name" value="GAL4"/>
    <property type="match status" value="1"/>
</dbReference>
<comment type="caution">
    <text evidence="8">The sequence shown here is derived from an EMBL/GenBank/DDBJ whole genome shotgun (WGS) entry which is preliminary data.</text>
</comment>
<feature type="region of interest" description="Disordered" evidence="6">
    <location>
        <begin position="631"/>
        <end position="668"/>
    </location>
</feature>
<keyword evidence="5" id="KW-0175">Coiled coil</keyword>
<dbReference type="SUPFAM" id="SSF57701">
    <property type="entry name" value="Zn2/Cys6 DNA-binding domain"/>
    <property type="match status" value="1"/>
</dbReference>
<organism evidence="8 9">
    <name type="scientific">Helicocarpus griseus UAMH5409</name>
    <dbReference type="NCBI Taxonomy" id="1447875"/>
    <lineage>
        <taxon>Eukaryota</taxon>
        <taxon>Fungi</taxon>
        <taxon>Dikarya</taxon>
        <taxon>Ascomycota</taxon>
        <taxon>Pezizomycotina</taxon>
        <taxon>Eurotiomycetes</taxon>
        <taxon>Eurotiomycetidae</taxon>
        <taxon>Onygenales</taxon>
        <taxon>Ajellomycetaceae</taxon>
        <taxon>Helicocarpus</taxon>
    </lineage>
</organism>
<feature type="compositionally biased region" description="Polar residues" evidence="6">
    <location>
        <begin position="153"/>
        <end position="162"/>
    </location>
</feature>
<evidence type="ECO:0000256" key="3">
    <source>
        <dbReference type="ARBA" id="ARBA00023163"/>
    </source>
</evidence>
<proteinExistence type="predicted"/>
<evidence type="ECO:0000313" key="8">
    <source>
        <dbReference type="EMBL" id="PGH06673.1"/>
    </source>
</evidence>
<evidence type="ECO:0000313" key="9">
    <source>
        <dbReference type="Proteomes" id="UP000223968"/>
    </source>
</evidence>
<feature type="compositionally biased region" description="Basic and acidic residues" evidence="6">
    <location>
        <begin position="135"/>
        <end position="145"/>
    </location>
</feature>
<protein>
    <recommendedName>
        <fullName evidence="7">Zn(2)-C6 fungal-type domain-containing protein</fullName>
    </recommendedName>
</protein>
<feature type="compositionally biased region" description="Basic and acidic residues" evidence="6">
    <location>
        <begin position="1"/>
        <end position="10"/>
    </location>
</feature>
<evidence type="ECO:0000256" key="1">
    <source>
        <dbReference type="ARBA" id="ARBA00023015"/>
    </source>
</evidence>
<dbReference type="Pfam" id="PF00172">
    <property type="entry name" value="Zn_clus"/>
    <property type="match status" value="1"/>
</dbReference>
<feature type="compositionally biased region" description="Pro residues" evidence="6">
    <location>
        <begin position="84"/>
        <end position="93"/>
    </location>
</feature>
<dbReference type="AlphaFoldDB" id="A0A2B7XD50"/>
<feature type="region of interest" description="Disordered" evidence="6">
    <location>
        <begin position="1"/>
        <end position="180"/>
    </location>
</feature>
<feature type="compositionally biased region" description="Basic and acidic residues" evidence="6">
    <location>
        <begin position="357"/>
        <end position="368"/>
    </location>
</feature>
<keyword evidence="4" id="KW-0539">Nucleus</keyword>
<dbReference type="InterPro" id="IPR036864">
    <property type="entry name" value="Zn2-C6_fun-type_DNA-bd_sf"/>
</dbReference>
<dbReference type="PANTHER" id="PTHR47785">
    <property type="entry name" value="ZN(II)2CYS6 TRANSCRIPTION FACTOR (EUROFUNG)-RELATED-RELATED"/>
    <property type="match status" value="1"/>
</dbReference>
<feature type="compositionally biased region" description="Basic and acidic residues" evidence="6">
    <location>
        <begin position="329"/>
        <end position="343"/>
    </location>
</feature>
<feature type="coiled-coil region" evidence="5">
    <location>
        <begin position="253"/>
        <end position="284"/>
    </location>
</feature>
<keyword evidence="9" id="KW-1185">Reference proteome</keyword>
<evidence type="ECO:0000256" key="4">
    <source>
        <dbReference type="ARBA" id="ARBA00023242"/>
    </source>
</evidence>
<dbReference type="GO" id="GO:0003677">
    <property type="term" value="F:DNA binding"/>
    <property type="evidence" value="ECO:0007669"/>
    <property type="project" value="UniProtKB-KW"/>
</dbReference>
<dbReference type="OrthoDB" id="5244761at2759"/>
<accession>A0A2B7XD50</accession>
<dbReference type="EMBL" id="PDNB01000115">
    <property type="protein sequence ID" value="PGH06673.1"/>
    <property type="molecule type" value="Genomic_DNA"/>
</dbReference>
<dbReference type="InterPro" id="IPR001138">
    <property type="entry name" value="Zn2Cys6_DnaBD"/>
</dbReference>
<feature type="compositionally biased region" description="Polar residues" evidence="6">
    <location>
        <begin position="652"/>
        <end position="668"/>
    </location>
</feature>
<dbReference type="GO" id="GO:0008270">
    <property type="term" value="F:zinc ion binding"/>
    <property type="evidence" value="ECO:0007669"/>
    <property type="project" value="InterPro"/>
</dbReference>
<keyword evidence="3" id="KW-0804">Transcription</keyword>
<dbReference type="PANTHER" id="PTHR47785:SF4">
    <property type="entry name" value="ZN(II)2CYS6 TRANSCRIPTION FACTOR (EUROFUNG)"/>
    <property type="match status" value="1"/>
</dbReference>
<feature type="compositionally biased region" description="Pro residues" evidence="6">
    <location>
        <begin position="15"/>
        <end position="34"/>
    </location>
</feature>
<feature type="compositionally biased region" description="Low complexity" evidence="6">
    <location>
        <begin position="914"/>
        <end position="926"/>
    </location>
</feature>
<dbReference type="GO" id="GO:0000981">
    <property type="term" value="F:DNA-binding transcription factor activity, RNA polymerase II-specific"/>
    <property type="evidence" value="ECO:0007669"/>
    <property type="project" value="InterPro"/>
</dbReference>
<name>A0A2B7XD50_9EURO</name>
<sequence length="1086" mass="119754">MEVATEDKVKQRTSPPQPVHRLPPPRGPYEPGWPPYNYDRPNPDQHGALSPAQPPRGPPLYNMPPRGAPHGPPDMYGRSGSIPGPSPAPPESHPAPGTFRPINGSHEQPPHSQPQPPPQQPGPVNFPPRMGFPPDGRHPNGEHHGLPVLTHPDSIQTIPASQPYTPSTPMPPTPGVYEPNSYFLGQGGVPLSTRQRRTTRAQQACDQCRSRKAKCDEGRPSCSHCKENNVPCVYKDVPPQKQERSTQIIVQRIDQQEETEKVAREELMAKLNEMTALLSHVKSQMDSLTGSTPSKRQANMVPDLAKVEADADLIAENLKSPENYTPAERPVDVDMDRPLHPADNDGTQPLDTTQPLDELKDESTTRDTGELSIPIEHTTAAHKLLQWPSIQKLLPEKIDEDYVMHLEESRGPLRLYGQGEGDDDFPCADSPVTSPPNTLEYDNSMPAATPVSAWGSGFQFPRGPDLSRFATQSHPGGLTSSGKLNLEAEVIQTYYQSYLDNMHALHPFLEPTALYHMINRFTKDYSPRKPLPAFSPSLPQPTIDTMTRFPRGKRKRSLETAFEMSGGAEGAPSPVIHKSLDNAIVLLVLALGSICSVKTEIPGPVTAKYTQPTSPYEQIILLPKTANAASFHSPPNDEYNSAPTGPGHSRRVSVTASSPEDWSSPNTDPSLRNIDVIPGLAYFALASDILGDVLGGGGLKHTQACLLAALYTGQLARPFSSHAWICEASRACQILLRPRTFGRLAREDPLRDRIQFAFWTCLQLESDILAELDLPASGISRFEDRLYKGKIFANPPELPDPLIMVYYLSQIHLRKVLNCVHTELYKAESQDSGDKKASWSTKVQEALSCNLESWRTGLPEDLRWQESDPPSDNIIIARMRAKYYGARYIIHRPLLHHALHPMYKLSPGIMNSVASPSPSNVSSTPPQASPPAINPAHVSQNMERHQSHSDMGPPNRPVLPADQQQPTIKSLDSKVHKACQACIDSAIQSTIAFDRIQGRPIVTNIFGTAHAQFGNMLVLSATYMSPLSQLVERNTLKKLLDRTIRFLLQSRHISPTLKKDAEILALIRRKIFETPPSTSFSSADGT</sequence>
<evidence type="ECO:0000256" key="2">
    <source>
        <dbReference type="ARBA" id="ARBA00023125"/>
    </source>
</evidence>
<feature type="region of interest" description="Disordered" evidence="6">
    <location>
        <begin position="317"/>
        <end position="368"/>
    </location>
</feature>
<dbReference type="InterPro" id="IPR053181">
    <property type="entry name" value="EcdB-like_regulator"/>
</dbReference>
<dbReference type="STRING" id="1447875.A0A2B7XD50"/>
<dbReference type="Gene3D" id="4.10.240.10">
    <property type="entry name" value="Zn(2)-C6 fungal-type DNA-binding domain"/>
    <property type="match status" value="1"/>
</dbReference>
<keyword evidence="1" id="KW-0805">Transcription regulation</keyword>